<sequence>MELIEQYKRSLERKENLLKPYHNKKKGTEDLSVNESITMLILEAEIRLIKEFLEDLDYFIIDKQDG</sequence>
<protein>
    <submittedName>
        <fullName evidence="1">Uncharacterized protein</fullName>
    </submittedName>
</protein>
<keyword evidence="2" id="KW-1185">Reference proteome</keyword>
<evidence type="ECO:0000313" key="1">
    <source>
        <dbReference type="EMBL" id="MWV44911.1"/>
    </source>
</evidence>
<accession>A0A7X3IK99</accession>
<reference evidence="1 2" key="1">
    <citation type="submission" date="2019-12" db="EMBL/GenBank/DDBJ databases">
        <title>Paenibacillus sp. nov., an endophytic bacterium isolated from the stem of Dendrobium.</title>
        <authorList>
            <person name="Zhao R."/>
        </authorList>
    </citation>
    <scope>NUCLEOTIDE SEQUENCE [LARGE SCALE GENOMIC DNA]</scope>
    <source>
        <strain evidence="1 2">HJL G12</strain>
    </source>
</reference>
<organism evidence="1 2">
    <name type="scientific">Paenibacillus dendrobii</name>
    <dbReference type="NCBI Taxonomy" id="2691084"/>
    <lineage>
        <taxon>Bacteria</taxon>
        <taxon>Bacillati</taxon>
        <taxon>Bacillota</taxon>
        <taxon>Bacilli</taxon>
        <taxon>Bacillales</taxon>
        <taxon>Paenibacillaceae</taxon>
        <taxon>Paenibacillus</taxon>
    </lineage>
</organism>
<proteinExistence type="predicted"/>
<comment type="caution">
    <text evidence="1">The sequence shown here is derived from an EMBL/GenBank/DDBJ whole genome shotgun (WGS) entry which is preliminary data.</text>
</comment>
<dbReference type="EMBL" id="WUBI01000002">
    <property type="protein sequence ID" value="MWV44911.1"/>
    <property type="molecule type" value="Genomic_DNA"/>
</dbReference>
<name>A0A7X3IK99_9BACL</name>
<gene>
    <name evidence="1" type="ORF">GRF59_14915</name>
</gene>
<dbReference type="Proteomes" id="UP000460318">
    <property type="component" value="Unassembled WGS sequence"/>
</dbReference>
<dbReference type="AlphaFoldDB" id="A0A7X3IK99"/>
<evidence type="ECO:0000313" key="2">
    <source>
        <dbReference type="Proteomes" id="UP000460318"/>
    </source>
</evidence>
<dbReference type="RefSeq" id="WP_160498520.1">
    <property type="nucleotide sequence ID" value="NZ_WUBI01000002.1"/>
</dbReference>